<keyword evidence="3" id="KW-1185">Reference proteome</keyword>
<gene>
    <name evidence="2" type="ORF">Z518_01469</name>
</gene>
<dbReference type="EMBL" id="KN847475">
    <property type="protein sequence ID" value="KIX10387.1"/>
    <property type="molecule type" value="Genomic_DNA"/>
</dbReference>
<dbReference type="VEuPathDB" id="FungiDB:Z518_01469"/>
<sequence length="318" mass="35742">MPPIPTSTRIHFFDIKSALPGPKQSFSPNTLRTRLSLNYKAIPYTESFISYPDIEPLWKSLGLNPPQEKSTVVPAYTLPVILVKAPEKSNANGPTQTGTSTEARFPYDMKHRTITVPHFGAVTAISQTFDIAKTLDMLFPPPQYPALFHSDHSIKTAHNVQEVVKKLVPSVRRLVIPSIPLILDDRGQRYFIDTRRRWFGVQNLDELRPKTPNEALEVWGNIDVGIGEMVEAIKGNEKSHMLQGPFAKGTASVYADFIIVAFLAWIQRADVELWENLMDIGGDVLRELWDALSPFLKGQGELIEWEIERPLESAARGS</sequence>
<protein>
    <recommendedName>
        <fullName evidence="1">Glutathione S-transferase UstS-like C-terminal domain-containing protein</fullName>
    </recommendedName>
</protein>
<dbReference type="STRING" id="1442369.A0A0D2G619"/>
<dbReference type="Pfam" id="PF22041">
    <property type="entry name" value="GST_C_7"/>
    <property type="match status" value="1"/>
</dbReference>
<accession>A0A0D2G619</accession>
<dbReference type="InterPro" id="IPR054416">
    <property type="entry name" value="GST_UstS-like_C"/>
</dbReference>
<reference evidence="2 3" key="1">
    <citation type="submission" date="2015-01" db="EMBL/GenBank/DDBJ databases">
        <title>The Genome Sequence of Rhinocladiella mackenzie CBS 650.93.</title>
        <authorList>
            <consortium name="The Broad Institute Genomics Platform"/>
            <person name="Cuomo C."/>
            <person name="de Hoog S."/>
            <person name="Gorbushina A."/>
            <person name="Stielow B."/>
            <person name="Teixiera M."/>
            <person name="Abouelleil A."/>
            <person name="Chapman S.B."/>
            <person name="Priest M."/>
            <person name="Young S.K."/>
            <person name="Wortman J."/>
            <person name="Nusbaum C."/>
            <person name="Birren B."/>
        </authorList>
    </citation>
    <scope>NUCLEOTIDE SEQUENCE [LARGE SCALE GENOMIC DNA]</scope>
    <source>
        <strain evidence="2 3">CBS 650.93</strain>
    </source>
</reference>
<dbReference type="Proteomes" id="UP000053617">
    <property type="component" value="Unassembled WGS sequence"/>
</dbReference>
<dbReference type="Gene3D" id="3.40.30.10">
    <property type="entry name" value="Glutaredoxin"/>
    <property type="match status" value="1"/>
</dbReference>
<name>A0A0D2G619_9EURO</name>
<organism evidence="2 3">
    <name type="scientific">Rhinocladiella mackenziei CBS 650.93</name>
    <dbReference type="NCBI Taxonomy" id="1442369"/>
    <lineage>
        <taxon>Eukaryota</taxon>
        <taxon>Fungi</taxon>
        <taxon>Dikarya</taxon>
        <taxon>Ascomycota</taxon>
        <taxon>Pezizomycotina</taxon>
        <taxon>Eurotiomycetes</taxon>
        <taxon>Chaetothyriomycetidae</taxon>
        <taxon>Chaetothyriales</taxon>
        <taxon>Herpotrichiellaceae</taxon>
        <taxon>Rhinocladiella</taxon>
    </lineage>
</organism>
<evidence type="ECO:0000313" key="2">
    <source>
        <dbReference type="EMBL" id="KIX10387.1"/>
    </source>
</evidence>
<dbReference type="RefSeq" id="XP_013277523.1">
    <property type="nucleotide sequence ID" value="XM_013422069.1"/>
</dbReference>
<feature type="domain" description="Glutathione S-transferase UstS-like C-terminal" evidence="1">
    <location>
        <begin position="163"/>
        <end position="295"/>
    </location>
</feature>
<dbReference type="AlphaFoldDB" id="A0A0D2G619"/>
<evidence type="ECO:0000259" key="1">
    <source>
        <dbReference type="Pfam" id="PF22041"/>
    </source>
</evidence>
<dbReference type="GeneID" id="25289540"/>
<proteinExistence type="predicted"/>
<dbReference type="OrthoDB" id="4951845at2759"/>
<evidence type="ECO:0000313" key="3">
    <source>
        <dbReference type="Proteomes" id="UP000053617"/>
    </source>
</evidence>
<dbReference type="HOGENOM" id="CLU_011226_4_2_1"/>
<dbReference type="Gene3D" id="1.20.1050.10">
    <property type="match status" value="1"/>
</dbReference>